<dbReference type="InParanoid" id="A0A2R5GCU2"/>
<dbReference type="Gene3D" id="3.90.70.80">
    <property type="match status" value="1"/>
</dbReference>
<dbReference type="GO" id="GO:0005634">
    <property type="term" value="C:nucleus"/>
    <property type="evidence" value="ECO:0007669"/>
    <property type="project" value="TreeGrafter"/>
</dbReference>
<keyword evidence="3" id="KW-0833">Ubl conjugation pathway</keyword>
<dbReference type="PROSITE" id="PS50802">
    <property type="entry name" value="OTU"/>
    <property type="match status" value="1"/>
</dbReference>
<dbReference type="AlphaFoldDB" id="A0A2R5GCU2"/>
<dbReference type="OrthoDB" id="409956at2759"/>
<proteinExistence type="predicted"/>
<dbReference type="GO" id="GO:0004843">
    <property type="term" value="F:cysteine-type deubiquitinase activity"/>
    <property type="evidence" value="ECO:0007669"/>
    <property type="project" value="UniProtKB-UniRule"/>
</dbReference>
<keyword evidence="3" id="KW-0963">Cytoplasm</keyword>
<dbReference type="Pfam" id="PF02338">
    <property type="entry name" value="OTU"/>
    <property type="match status" value="1"/>
</dbReference>
<keyword evidence="3" id="KW-0788">Thiol protease</keyword>
<sequence length="228" mass="25471">MDHRHSMRRAQDGHNFDDTKSKSDEVVHLSCDRCDSSEHTTDACPWFKKGRDKHPDAQRRKMLSMGGDSDGKVVYLQNARIVTMPGDGNCLFHSLCYGLGGVENAGTLRRKIADFIARNPKLLIADTPLEDWVNWDSNKSVREYAQRMARSGWGGGIECAACSHLMHVNVHIYEREKKASSASYFSRSRSSRASGGGFKRISCFNLPGATRTVRVLYCGGIHYNALVV</sequence>
<dbReference type="EMBL" id="BEYU01000049">
    <property type="protein sequence ID" value="GBG28786.1"/>
    <property type="molecule type" value="Genomic_DNA"/>
</dbReference>
<dbReference type="InterPro" id="IPR003323">
    <property type="entry name" value="OTU_dom"/>
</dbReference>
<gene>
    <name evidence="6" type="ORF">FCC1311_050072</name>
</gene>
<comment type="subcellular location">
    <subcellularLocation>
        <location evidence="3">Cytoplasm</location>
    </subcellularLocation>
</comment>
<name>A0A2R5GCU2_9STRA</name>
<evidence type="ECO:0000256" key="3">
    <source>
        <dbReference type="RuleBase" id="RU367104"/>
    </source>
</evidence>
<dbReference type="GO" id="GO:0005829">
    <property type="term" value="C:cytosol"/>
    <property type="evidence" value="ECO:0007669"/>
    <property type="project" value="TreeGrafter"/>
</dbReference>
<evidence type="ECO:0000256" key="1">
    <source>
        <dbReference type="ARBA" id="ARBA00000707"/>
    </source>
</evidence>
<organism evidence="6 7">
    <name type="scientific">Hondaea fermentalgiana</name>
    <dbReference type="NCBI Taxonomy" id="2315210"/>
    <lineage>
        <taxon>Eukaryota</taxon>
        <taxon>Sar</taxon>
        <taxon>Stramenopiles</taxon>
        <taxon>Bigyra</taxon>
        <taxon>Labyrinthulomycetes</taxon>
        <taxon>Thraustochytrida</taxon>
        <taxon>Thraustochytriidae</taxon>
        <taxon>Hondaea</taxon>
    </lineage>
</organism>
<evidence type="ECO:0000259" key="5">
    <source>
        <dbReference type="PROSITE" id="PS50802"/>
    </source>
</evidence>
<protein>
    <recommendedName>
        <fullName evidence="3">Ubiquitin thioesterase OTU</fullName>
        <ecNumber evidence="3">3.4.19.12</ecNumber>
    </recommendedName>
</protein>
<comment type="catalytic activity">
    <reaction evidence="1 3">
        <text>Thiol-dependent hydrolysis of ester, thioester, amide, peptide and isopeptide bonds formed by the C-terminal Gly of ubiquitin (a 76-residue protein attached to proteins as an intracellular targeting signal).</text>
        <dbReference type="EC" id="3.4.19.12"/>
    </reaction>
</comment>
<feature type="region of interest" description="Disordered" evidence="4">
    <location>
        <begin position="1"/>
        <end position="21"/>
    </location>
</feature>
<dbReference type="SUPFAM" id="SSF54001">
    <property type="entry name" value="Cysteine proteinases"/>
    <property type="match status" value="1"/>
</dbReference>
<evidence type="ECO:0000313" key="6">
    <source>
        <dbReference type="EMBL" id="GBG28786.1"/>
    </source>
</evidence>
<dbReference type="PANTHER" id="PTHR13312:SF0">
    <property type="entry name" value="UBIQUITIN THIOESTERASE OTU1"/>
    <property type="match status" value="1"/>
</dbReference>
<feature type="domain" description="OTU" evidence="5">
    <location>
        <begin position="79"/>
        <end position="228"/>
    </location>
</feature>
<dbReference type="GO" id="GO:0016579">
    <property type="term" value="P:protein deubiquitination"/>
    <property type="evidence" value="ECO:0007669"/>
    <property type="project" value="TreeGrafter"/>
</dbReference>
<dbReference type="PANTHER" id="PTHR13312">
    <property type="entry name" value="HIV-INDUCED PROTEIN-7-LIKE PROTEASE"/>
    <property type="match status" value="1"/>
</dbReference>
<dbReference type="GO" id="GO:0030968">
    <property type="term" value="P:endoplasmic reticulum unfolded protein response"/>
    <property type="evidence" value="ECO:0007669"/>
    <property type="project" value="TreeGrafter"/>
</dbReference>
<keyword evidence="7" id="KW-1185">Reference proteome</keyword>
<dbReference type="InterPro" id="IPR038765">
    <property type="entry name" value="Papain-like_cys_pep_sf"/>
</dbReference>
<evidence type="ECO:0000256" key="4">
    <source>
        <dbReference type="SAM" id="MobiDB-lite"/>
    </source>
</evidence>
<dbReference type="Proteomes" id="UP000241890">
    <property type="component" value="Unassembled WGS sequence"/>
</dbReference>
<accession>A0A2R5GCU2</accession>
<reference evidence="6 7" key="1">
    <citation type="submission" date="2017-12" db="EMBL/GenBank/DDBJ databases">
        <title>Sequencing, de novo assembly and annotation of complete genome of a new Thraustochytrid species, strain FCC1311.</title>
        <authorList>
            <person name="Sedici K."/>
            <person name="Godart F."/>
            <person name="Aiese Cigliano R."/>
            <person name="Sanseverino W."/>
            <person name="Barakat M."/>
            <person name="Ortet P."/>
            <person name="Marechal E."/>
            <person name="Cagnac O."/>
            <person name="Amato A."/>
        </authorList>
    </citation>
    <scope>NUCLEOTIDE SEQUENCE [LARGE SCALE GENOMIC DNA]</scope>
</reference>
<keyword evidence="2 3" id="KW-0378">Hydrolase</keyword>
<dbReference type="EC" id="3.4.19.12" evidence="3"/>
<comment type="caution">
    <text evidence="6">The sequence shown here is derived from an EMBL/GenBank/DDBJ whole genome shotgun (WGS) entry which is preliminary data.</text>
</comment>
<keyword evidence="3" id="KW-0645">Protease</keyword>
<dbReference type="GO" id="GO:0036503">
    <property type="term" value="P:ERAD pathway"/>
    <property type="evidence" value="ECO:0007669"/>
    <property type="project" value="TreeGrafter"/>
</dbReference>
<evidence type="ECO:0000313" key="7">
    <source>
        <dbReference type="Proteomes" id="UP000241890"/>
    </source>
</evidence>
<comment type="function">
    <text evidence="3">Hydrolase that can remove conjugated ubiquitin from proteins and may therefore play an important regulatory role at the level of protein turnover by preventing degradation.</text>
</comment>
<evidence type="ECO:0000256" key="2">
    <source>
        <dbReference type="ARBA" id="ARBA00022801"/>
    </source>
</evidence>
<dbReference type="CDD" id="cd22744">
    <property type="entry name" value="OTU"/>
    <property type="match status" value="1"/>
</dbReference>